<keyword evidence="4 14" id="KW-0732">Signal</keyword>
<evidence type="ECO:0000256" key="11">
    <source>
        <dbReference type="ARBA" id="ARBA00044561"/>
    </source>
</evidence>
<comment type="subunit">
    <text evidence="13">Interacts (via loop 2 of the three-fingered Ly-6 domain) with Sh/shaker; this interaction may stabilize both components of the complex and may be required for targeting or retention of Sh/shaker to neural cell projections. Interacts (via loop 2 of the three-fingered Ly-6 domain) with nAChRalpha3 and potentially other nicotinic acetylcholine receptors; this interaction is required for antagonism of nicotinic acetylcholine receptors.</text>
</comment>
<dbReference type="InterPro" id="IPR050975">
    <property type="entry name" value="Sleep_regulator"/>
</dbReference>
<comment type="subcellular location">
    <subcellularLocation>
        <location evidence="1">Cell membrane</location>
        <topology evidence="1">Lipid-anchor</topology>
        <topology evidence="1">GPI-anchor</topology>
        <orientation evidence="1">Extracellular side</orientation>
    </subcellularLocation>
    <subcellularLocation>
        <location evidence="9">Membrane raft</location>
        <topology evidence="9">Lipid-anchor</topology>
        <topology evidence="9">GPI-anchor</topology>
        <orientation evidence="9">Extracellular side</orientation>
    </subcellularLocation>
</comment>
<keyword evidence="7" id="KW-0325">Glycoprotein</keyword>
<evidence type="ECO:0000313" key="15">
    <source>
        <dbReference type="EMBL" id="JAP52762.1"/>
    </source>
</evidence>
<evidence type="ECO:0000256" key="13">
    <source>
        <dbReference type="ARBA" id="ARBA00046769"/>
    </source>
</evidence>
<proteinExistence type="inferred from homology"/>
<dbReference type="GO" id="GO:0005886">
    <property type="term" value="C:plasma membrane"/>
    <property type="evidence" value="ECO:0007669"/>
    <property type="project" value="UniProtKB-SubCell"/>
</dbReference>
<evidence type="ECO:0000256" key="1">
    <source>
        <dbReference type="ARBA" id="ARBA00004471"/>
    </source>
</evidence>
<comment type="function">
    <text evidence="12">Bifunctional regulator of neuronal activity in the mushroom body, and possibly other regions of the brain, that acts as a signaling molecule required for homeostatic regulation of sleep under normal conditions and after sleep deprivation. Reduces neuronal excitability by enhancing Sh/shaker K(+) channel activity; possibly by stabilizing Sh/shaker to increase protein levels, accelerating its activation kinetics, slowing C-type inactivation and enhancing recovery from inactivation. Specifically affects the A-type K(+) current. Antagonizes nicotinic acetylcholine receptors (nAChRs) to reduce synaptic transmission, possibly by preventing their localization to the cell surface. Required for regulation of neuromuscular excitability and plasticity at neuromuscular junctions.</text>
</comment>
<sequence length="145" mass="16570">MVRDFGAFVGLLFLELLFAMVLSQDPIPCQPRTINCFSCNSSENPFCLDVFPKREVASPRVKTIECLEDCFKWLYIDRNNKRHLIRGCSAQLHLDLDRHLICMYESRSRGGYICFCTTDRCNGSSRFAFSLTVPLIALLSYLAPS</sequence>
<dbReference type="GO" id="GO:0032222">
    <property type="term" value="P:regulation of synaptic transmission, cholinergic"/>
    <property type="evidence" value="ECO:0007669"/>
    <property type="project" value="InterPro"/>
</dbReference>
<evidence type="ECO:0000256" key="10">
    <source>
        <dbReference type="ARBA" id="ARBA00044524"/>
    </source>
</evidence>
<evidence type="ECO:0000256" key="12">
    <source>
        <dbReference type="ARBA" id="ARBA00045788"/>
    </source>
</evidence>
<dbReference type="InterPro" id="IPR031424">
    <property type="entry name" value="QVR-like"/>
</dbReference>
<evidence type="ECO:0000256" key="8">
    <source>
        <dbReference type="ARBA" id="ARBA00031037"/>
    </source>
</evidence>
<evidence type="ECO:0000256" key="14">
    <source>
        <dbReference type="SAM" id="SignalP"/>
    </source>
</evidence>
<dbReference type="GO" id="GO:0030431">
    <property type="term" value="P:sleep"/>
    <property type="evidence" value="ECO:0007669"/>
    <property type="project" value="InterPro"/>
</dbReference>
<dbReference type="EMBL" id="GEEE01010463">
    <property type="protein sequence ID" value="JAP52762.1"/>
    <property type="molecule type" value="Transcribed_RNA"/>
</dbReference>
<feature type="signal peptide" evidence="14">
    <location>
        <begin position="1"/>
        <end position="23"/>
    </location>
</feature>
<feature type="chain" id="PRO_5021323220" description="UPAR/Ly6 domain-containing protein qvr" evidence="14">
    <location>
        <begin position="24"/>
        <end position="145"/>
    </location>
</feature>
<keyword evidence="6" id="KW-1015">Disulfide bond</keyword>
<dbReference type="PANTHER" id="PTHR33562">
    <property type="entry name" value="ATILLA, ISOFORM B-RELATED-RELATED"/>
    <property type="match status" value="1"/>
</dbReference>
<evidence type="ECO:0000256" key="9">
    <source>
        <dbReference type="ARBA" id="ARBA00044499"/>
    </source>
</evidence>
<accession>A0A0X3PW25</accession>
<organism evidence="15">
    <name type="scientific">Schistocephalus solidus</name>
    <name type="common">Tapeworm</name>
    <dbReference type="NCBI Taxonomy" id="70667"/>
    <lineage>
        <taxon>Eukaryota</taxon>
        <taxon>Metazoa</taxon>
        <taxon>Spiralia</taxon>
        <taxon>Lophotrochozoa</taxon>
        <taxon>Platyhelminthes</taxon>
        <taxon>Cestoda</taxon>
        <taxon>Eucestoda</taxon>
        <taxon>Diphyllobothriidea</taxon>
        <taxon>Diphyllobothriidae</taxon>
        <taxon>Schistocephalus</taxon>
    </lineage>
</organism>
<name>A0A0X3PW25_SCHSO</name>
<evidence type="ECO:0000256" key="7">
    <source>
        <dbReference type="ARBA" id="ARBA00023180"/>
    </source>
</evidence>
<keyword evidence="3" id="KW-1003">Cell membrane</keyword>
<dbReference type="GO" id="GO:0048511">
    <property type="term" value="P:rhythmic process"/>
    <property type="evidence" value="ECO:0007669"/>
    <property type="project" value="UniProtKB-KW"/>
</dbReference>
<dbReference type="PANTHER" id="PTHR33562:SF31">
    <property type="entry name" value="PROTEIN QUIVER"/>
    <property type="match status" value="1"/>
</dbReference>
<reference evidence="15" key="1">
    <citation type="submission" date="2016-01" db="EMBL/GenBank/DDBJ databases">
        <title>Reference transcriptome for the parasite Schistocephalus solidus: insights into the molecular evolution of parasitism.</title>
        <authorList>
            <person name="Hebert F.O."/>
            <person name="Grambauer S."/>
            <person name="Barber I."/>
            <person name="Landry C.R."/>
            <person name="Aubin-Horth N."/>
        </authorList>
    </citation>
    <scope>NUCLEOTIDE SEQUENCE</scope>
</reference>
<dbReference type="AlphaFoldDB" id="A0A0X3PW25"/>
<evidence type="ECO:0000256" key="4">
    <source>
        <dbReference type="ARBA" id="ARBA00022729"/>
    </source>
</evidence>
<gene>
    <name evidence="15" type="primary">QVR</name>
    <name evidence="15" type="ORF">TR168220</name>
</gene>
<evidence type="ECO:0000256" key="2">
    <source>
        <dbReference type="ARBA" id="ARBA00010522"/>
    </source>
</evidence>
<keyword evidence="5" id="KW-0090">Biological rhythms</keyword>
<dbReference type="CDD" id="cd23595">
    <property type="entry name" value="TFP_LU_ECD_Qvr"/>
    <property type="match status" value="1"/>
</dbReference>
<dbReference type="Pfam" id="PF17064">
    <property type="entry name" value="QVR"/>
    <property type="match status" value="1"/>
</dbReference>
<evidence type="ECO:0000256" key="3">
    <source>
        <dbReference type="ARBA" id="ARBA00022475"/>
    </source>
</evidence>
<keyword evidence="3" id="KW-0472">Membrane</keyword>
<evidence type="ECO:0000256" key="6">
    <source>
        <dbReference type="ARBA" id="ARBA00023157"/>
    </source>
</evidence>
<dbReference type="GO" id="GO:0045121">
    <property type="term" value="C:membrane raft"/>
    <property type="evidence" value="ECO:0007669"/>
    <property type="project" value="UniProtKB-SubCell"/>
</dbReference>
<protein>
    <recommendedName>
        <fullName evidence="10">UPAR/Ly6 domain-containing protein qvr</fullName>
    </recommendedName>
    <alternativeName>
        <fullName evidence="11">Protein quiver</fullName>
    </alternativeName>
    <alternativeName>
        <fullName evidence="8">Protein sleepless</fullName>
    </alternativeName>
</protein>
<evidence type="ECO:0000256" key="5">
    <source>
        <dbReference type="ARBA" id="ARBA00023108"/>
    </source>
</evidence>
<comment type="similarity">
    <text evidence="2">Belongs to the quiver family.</text>
</comment>